<feature type="compositionally biased region" description="Polar residues" evidence="2">
    <location>
        <begin position="127"/>
        <end position="148"/>
    </location>
</feature>
<sequence length="485" mass="52003">MRQLEGYSQGTVLWDRYFGTVWLTPALQLNLFPNRSPAAVQVQYSRLKNGRPRQMPGQGRGQSRRPGPAVTTPKFAPVKRSAATDSPRQPLDSPKRSRKSRRLTDGVDSQDPSSSEGESIPWDCDTDSANQTPSQSHHAQGWLQNAAHSGSEGPEKLPATPTAVKSADVLEPESVPALNETTGNQSGTPQANLPNTRLSPPDRFHAMHATVPAGDSTHTTPTTQPQPTTSSAPDSLISNPKPPNAGAPEPPSTSGNNSPAPSDPIRHTSGFTSVNQTSRSPSTALTPQGSAPARDTAHVPSNIPSMPPPPSVAARNGETPPLTPAPQNQIAAAIPPVPMPASSHTNKQPAALTMAAQPMSTPSQTPTPAPTFRTAQTPTHTPFEPAPPRLSSTEYFNKANEFMSRAIDAIVEEMTGIQRSQIDRLIFDNKTLQSSLSEITAERNSLQSQLAALAKEMEELKEDRKGMEEYIQKIGELAARFTRKE</sequence>
<feature type="compositionally biased region" description="Pro residues" evidence="2">
    <location>
        <begin position="240"/>
        <end position="251"/>
    </location>
</feature>
<feature type="region of interest" description="Disordered" evidence="2">
    <location>
        <begin position="46"/>
        <end position="328"/>
    </location>
</feature>
<feature type="compositionally biased region" description="Low complexity" evidence="2">
    <location>
        <begin position="356"/>
        <end position="366"/>
    </location>
</feature>
<organism evidence="3 4">
    <name type="scientific">Aspergillus granulosus</name>
    <dbReference type="NCBI Taxonomy" id="176169"/>
    <lineage>
        <taxon>Eukaryota</taxon>
        <taxon>Fungi</taxon>
        <taxon>Dikarya</taxon>
        <taxon>Ascomycota</taxon>
        <taxon>Pezizomycotina</taxon>
        <taxon>Eurotiomycetes</taxon>
        <taxon>Eurotiomycetidae</taxon>
        <taxon>Eurotiales</taxon>
        <taxon>Aspergillaceae</taxon>
        <taxon>Aspergillus</taxon>
        <taxon>Aspergillus subgen. Nidulantes</taxon>
    </lineage>
</organism>
<protein>
    <submittedName>
        <fullName evidence="3">Uncharacterized protein</fullName>
    </submittedName>
</protein>
<keyword evidence="4" id="KW-1185">Reference proteome</keyword>
<dbReference type="Proteomes" id="UP001610334">
    <property type="component" value="Unassembled WGS sequence"/>
</dbReference>
<feature type="region of interest" description="Disordered" evidence="2">
    <location>
        <begin position="355"/>
        <end position="390"/>
    </location>
</feature>
<reference evidence="3 4" key="1">
    <citation type="submission" date="2024-07" db="EMBL/GenBank/DDBJ databases">
        <title>Section-level genome sequencing and comparative genomics of Aspergillus sections Usti and Cavernicolus.</title>
        <authorList>
            <consortium name="Lawrence Berkeley National Laboratory"/>
            <person name="Nybo J.L."/>
            <person name="Vesth T.C."/>
            <person name="Theobald S."/>
            <person name="Frisvad J.C."/>
            <person name="Larsen T.O."/>
            <person name="Kjaerboelling I."/>
            <person name="Rothschild-Mancinelli K."/>
            <person name="Lyhne E.K."/>
            <person name="Kogle M.E."/>
            <person name="Barry K."/>
            <person name="Clum A."/>
            <person name="Na H."/>
            <person name="Ledsgaard L."/>
            <person name="Lin J."/>
            <person name="Lipzen A."/>
            <person name="Kuo A."/>
            <person name="Riley R."/>
            <person name="Mondo S."/>
            <person name="Labutti K."/>
            <person name="Haridas S."/>
            <person name="Pangalinan J."/>
            <person name="Salamov A.A."/>
            <person name="Simmons B.A."/>
            <person name="Magnuson J.K."/>
            <person name="Chen J."/>
            <person name="Drula E."/>
            <person name="Henrissat B."/>
            <person name="Wiebenga A."/>
            <person name="Lubbers R.J."/>
            <person name="Gomes A.C."/>
            <person name="Makela M.R."/>
            <person name="Stajich J."/>
            <person name="Grigoriev I.V."/>
            <person name="Mortensen U.H."/>
            <person name="De Vries R.P."/>
            <person name="Baker S.E."/>
            <person name="Andersen M.R."/>
        </authorList>
    </citation>
    <scope>NUCLEOTIDE SEQUENCE [LARGE SCALE GENOMIC DNA]</scope>
    <source>
        <strain evidence="3 4">CBS 588.65</strain>
    </source>
</reference>
<comment type="caution">
    <text evidence="3">The sequence shown here is derived from an EMBL/GenBank/DDBJ whole genome shotgun (WGS) entry which is preliminary data.</text>
</comment>
<evidence type="ECO:0000256" key="2">
    <source>
        <dbReference type="SAM" id="MobiDB-lite"/>
    </source>
</evidence>
<evidence type="ECO:0000256" key="1">
    <source>
        <dbReference type="SAM" id="Coils"/>
    </source>
</evidence>
<dbReference type="EMBL" id="JBFXLT010000049">
    <property type="protein sequence ID" value="KAL2812254.1"/>
    <property type="molecule type" value="Genomic_DNA"/>
</dbReference>
<evidence type="ECO:0000313" key="3">
    <source>
        <dbReference type="EMBL" id="KAL2812254.1"/>
    </source>
</evidence>
<name>A0ABR4H9V4_9EURO</name>
<proteinExistence type="predicted"/>
<accession>A0ABR4H9V4</accession>
<feature type="coiled-coil region" evidence="1">
    <location>
        <begin position="429"/>
        <end position="470"/>
    </location>
</feature>
<feature type="compositionally biased region" description="Low complexity" evidence="2">
    <location>
        <begin position="216"/>
        <end position="231"/>
    </location>
</feature>
<feature type="compositionally biased region" description="Polar residues" evidence="2">
    <location>
        <begin position="269"/>
        <end position="289"/>
    </location>
</feature>
<evidence type="ECO:0000313" key="4">
    <source>
        <dbReference type="Proteomes" id="UP001610334"/>
    </source>
</evidence>
<feature type="compositionally biased region" description="Polar residues" evidence="2">
    <location>
        <begin position="179"/>
        <end position="198"/>
    </location>
</feature>
<keyword evidence="1" id="KW-0175">Coiled coil</keyword>
<gene>
    <name evidence="3" type="ORF">BJX63DRAFT_248275</name>
</gene>